<dbReference type="NCBIfam" id="TIGR03930">
    <property type="entry name" value="WXG100_ESAT6"/>
    <property type="match status" value="1"/>
</dbReference>
<keyword evidence="3" id="KW-1185">Reference proteome</keyword>
<name>A0ABV3DGK8_9ACTN</name>
<evidence type="ECO:0000313" key="2">
    <source>
        <dbReference type="EMBL" id="MEU8134893.1"/>
    </source>
</evidence>
<proteinExistence type="inferred from homology"/>
<evidence type="ECO:0000313" key="3">
    <source>
        <dbReference type="Proteomes" id="UP001551482"/>
    </source>
</evidence>
<comment type="similarity">
    <text evidence="1">Belongs to the WXG100 family.</text>
</comment>
<evidence type="ECO:0000256" key="1">
    <source>
        <dbReference type="RuleBase" id="RU362001"/>
    </source>
</evidence>
<gene>
    <name evidence="2" type="ORF">AB0C36_15410</name>
</gene>
<organism evidence="2 3">
    <name type="scientific">Streptodolium elevatio</name>
    <dbReference type="NCBI Taxonomy" id="3157996"/>
    <lineage>
        <taxon>Bacteria</taxon>
        <taxon>Bacillati</taxon>
        <taxon>Actinomycetota</taxon>
        <taxon>Actinomycetes</taxon>
        <taxon>Kitasatosporales</taxon>
        <taxon>Streptomycetaceae</taxon>
        <taxon>Streptodolium</taxon>
    </lineage>
</organism>
<accession>A0ABV3DGK8</accession>
<sequence>MAGSFKATTEQLDALAKKIDSEQAAIQGQITRFNGIVDFVQAGWQGDAFRAFDTLQDRVNVLLTQLNQQLDDIGVLMGKGAVNYAQTEEANKVQISQITSALG</sequence>
<dbReference type="Pfam" id="PF06013">
    <property type="entry name" value="WXG100"/>
    <property type="match status" value="1"/>
</dbReference>
<comment type="caution">
    <text evidence="2">The sequence shown here is derived from an EMBL/GenBank/DDBJ whole genome shotgun (WGS) entry which is preliminary data.</text>
</comment>
<dbReference type="InterPro" id="IPR010310">
    <property type="entry name" value="T7SS_ESAT-6-like"/>
</dbReference>
<dbReference type="Gene3D" id="1.10.287.1060">
    <property type="entry name" value="ESAT-6-like"/>
    <property type="match status" value="1"/>
</dbReference>
<dbReference type="Proteomes" id="UP001551482">
    <property type="component" value="Unassembled WGS sequence"/>
</dbReference>
<dbReference type="EMBL" id="JBEZFP010000033">
    <property type="protein sequence ID" value="MEU8134893.1"/>
    <property type="molecule type" value="Genomic_DNA"/>
</dbReference>
<dbReference type="SUPFAM" id="SSF140453">
    <property type="entry name" value="EsxAB dimer-like"/>
    <property type="match status" value="1"/>
</dbReference>
<dbReference type="InterPro" id="IPR036689">
    <property type="entry name" value="ESAT-6-like_sf"/>
</dbReference>
<dbReference type="RefSeq" id="WP_358353938.1">
    <property type="nucleotide sequence ID" value="NZ_JBEZFP010000033.1"/>
</dbReference>
<protein>
    <recommendedName>
        <fullName evidence="1">ESAT-6-like protein</fullName>
    </recommendedName>
</protein>
<reference evidence="2 3" key="1">
    <citation type="submission" date="2024-06" db="EMBL/GenBank/DDBJ databases">
        <title>The Natural Products Discovery Center: Release of the First 8490 Sequenced Strains for Exploring Actinobacteria Biosynthetic Diversity.</title>
        <authorList>
            <person name="Kalkreuter E."/>
            <person name="Kautsar S.A."/>
            <person name="Yang D."/>
            <person name="Bader C.D."/>
            <person name="Teijaro C.N."/>
            <person name="Fluegel L."/>
            <person name="Davis C.M."/>
            <person name="Simpson J.R."/>
            <person name="Lauterbach L."/>
            <person name="Steele A.D."/>
            <person name="Gui C."/>
            <person name="Meng S."/>
            <person name="Li G."/>
            <person name="Viehrig K."/>
            <person name="Ye F."/>
            <person name="Su P."/>
            <person name="Kiefer A.F."/>
            <person name="Nichols A."/>
            <person name="Cepeda A.J."/>
            <person name="Yan W."/>
            <person name="Fan B."/>
            <person name="Jiang Y."/>
            <person name="Adhikari A."/>
            <person name="Zheng C.-J."/>
            <person name="Schuster L."/>
            <person name="Cowan T.M."/>
            <person name="Smanski M.J."/>
            <person name="Chevrette M.G."/>
            <person name="De Carvalho L.P.S."/>
            <person name="Shen B."/>
        </authorList>
    </citation>
    <scope>NUCLEOTIDE SEQUENCE [LARGE SCALE GENOMIC DNA]</scope>
    <source>
        <strain evidence="2 3">NPDC048946</strain>
    </source>
</reference>